<dbReference type="AlphaFoldDB" id="A0A3M9M955"/>
<protein>
    <submittedName>
        <fullName evidence="4">Phosphoribosyltransferase</fullName>
    </submittedName>
</protein>
<keyword evidence="5" id="KW-1185">Reference proteome</keyword>
<dbReference type="InterPro" id="IPR029057">
    <property type="entry name" value="PRTase-like"/>
</dbReference>
<keyword evidence="2 4" id="KW-0808">Transferase</keyword>
<dbReference type="RefSeq" id="WP_123271363.1">
    <property type="nucleotide sequence ID" value="NZ_RJJQ01000009.1"/>
</dbReference>
<evidence type="ECO:0000313" key="5">
    <source>
        <dbReference type="Proteomes" id="UP000271678"/>
    </source>
</evidence>
<dbReference type="CDD" id="cd06223">
    <property type="entry name" value="PRTases_typeI"/>
    <property type="match status" value="1"/>
</dbReference>
<evidence type="ECO:0000256" key="1">
    <source>
        <dbReference type="ARBA" id="ARBA00022676"/>
    </source>
</evidence>
<proteinExistence type="predicted"/>
<dbReference type="SUPFAM" id="SSF53271">
    <property type="entry name" value="PRTase-like"/>
    <property type="match status" value="1"/>
</dbReference>
<accession>A0A3M9M955</accession>
<gene>
    <name evidence="4" type="ORF">EFY87_10085</name>
</gene>
<feature type="domain" description="Phosphoribosyltransferase" evidence="3">
    <location>
        <begin position="6"/>
        <end position="150"/>
    </location>
</feature>
<keyword evidence="1 4" id="KW-0328">Glycosyltransferase</keyword>
<dbReference type="PANTHER" id="PTHR43363">
    <property type="entry name" value="HYPOXANTHINE PHOSPHORIBOSYLTRANSFERASE"/>
    <property type="match status" value="1"/>
</dbReference>
<dbReference type="Pfam" id="PF00156">
    <property type="entry name" value="Pribosyltran"/>
    <property type="match status" value="1"/>
</dbReference>
<organism evidence="4 5">
    <name type="scientific">Flexivirga caeni</name>
    <dbReference type="NCBI Taxonomy" id="2294115"/>
    <lineage>
        <taxon>Bacteria</taxon>
        <taxon>Bacillati</taxon>
        <taxon>Actinomycetota</taxon>
        <taxon>Actinomycetes</taxon>
        <taxon>Micrococcales</taxon>
        <taxon>Dermacoccaceae</taxon>
        <taxon>Flexivirga</taxon>
    </lineage>
</organism>
<dbReference type="InterPro" id="IPR000836">
    <property type="entry name" value="PRTase_dom"/>
</dbReference>
<comment type="caution">
    <text evidence="4">The sequence shown here is derived from an EMBL/GenBank/DDBJ whole genome shotgun (WGS) entry which is preliminary data.</text>
</comment>
<evidence type="ECO:0000313" key="4">
    <source>
        <dbReference type="EMBL" id="RNI22084.1"/>
    </source>
</evidence>
<reference evidence="4 5" key="1">
    <citation type="submission" date="2018-11" db="EMBL/GenBank/DDBJ databases">
        <title>Draft genome of Simplicispira Flexivirga sp. BO-16.</title>
        <authorList>
            <person name="Im W.T."/>
        </authorList>
    </citation>
    <scope>NUCLEOTIDE SEQUENCE [LARGE SCALE GENOMIC DNA]</scope>
    <source>
        <strain evidence="4 5">BO-16</strain>
    </source>
</reference>
<dbReference type="PANTHER" id="PTHR43363:SF1">
    <property type="entry name" value="HYPOXANTHINE-GUANINE PHOSPHORIBOSYLTRANSFERASE"/>
    <property type="match status" value="1"/>
</dbReference>
<dbReference type="EMBL" id="RJJQ01000009">
    <property type="protein sequence ID" value="RNI22084.1"/>
    <property type="molecule type" value="Genomic_DNA"/>
</dbReference>
<name>A0A3M9M955_9MICO</name>
<dbReference type="Gene3D" id="3.40.50.2020">
    <property type="match status" value="1"/>
</dbReference>
<dbReference type="OrthoDB" id="307631at2"/>
<dbReference type="Proteomes" id="UP000271678">
    <property type="component" value="Unassembled WGS sequence"/>
</dbReference>
<evidence type="ECO:0000256" key="2">
    <source>
        <dbReference type="ARBA" id="ARBA00022679"/>
    </source>
</evidence>
<dbReference type="GO" id="GO:0016757">
    <property type="term" value="F:glycosyltransferase activity"/>
    <property type="evidence" value="ECO:0007669"/>
    <property type="project" value="UniProtKB-KW"/>
</dbReference>
<sequence length="156" mass="17306">MTAQREVLTWDVFGSASRELAQQIHDSGYRPDLIISIARGGLIPAGAISYALGMKNVHVLNVEFYTGVDERLPMPVMLPPVPQPVDLSGATVLVIDDVADTGGTLDLVRTFCEGHVKETRCAVIYEKSRSVVKCEYVWKRTDQWIDFPWSSQPEIG</sequence>
<evidence type="ECO:0000259" key="3">
    <source>
        <dbReference type="Pfam" id="PF00156"/>
    </source>
</evidence>